<dbReference type="GO" id="GO:0016301">
    <property type="term" value="F:kinase activity"/>
    <property type="evidence" value="ECO:0007669"/>
    <property type="project" value="UniProtKB-KW"/>
</dbReference>
<keyword evidence="4" id="KW-0808">Transferase</keyword>
<keyword evidence="3" id="KW-0597">Phosphoprotein</keyword>
<evidence type="ECO:0000256" key="10">
    <source>
        <dbReference type="SAM" id="MobiDB-lite"/>
    </source>
</evidence>
<feature type="domain" description="Histidine kinase/HSP90-like ATPase" evidence="12">
    <location>
        <begin position="283"/>
        <end position="377"/>
    </location>
</feature>
<evidence type="ECO:0000256" key="6">
    <source>
        <dbReference type="ARBA" id="ARBA00022777"/>
    </source>
</evidence>
<dbReference type="InterPro" id="IPR036890">
    <property type="entry name" value="HATPase_C_sf"/>
</dbReference>
<evidence type="ECO:0000256" key="11">
    <source>
        <dbReference type="SAM" id="Phobius"/>
    </source>
</evidence>
<gene>
    <name evidence="13" type="ORF">J2S55_006474</name>
</gene>
<dbReference type="InterPro" id="IPR050482">
    <property type="entry name" value="Sensor_HK_TwoCompSys"/>
</dbReference>
<comment type="catalytic activity">
    <reaction evidence="1">
        <text>ATP + protein L-histidine = ADP + protein N-phospho-L-histidine.</text>
        <dbReference type="EC" id="2.7.13.3"/>
    </reaction>
</comment>
<feature type="coiled-coil region" evidence="9">
    <location>
        <begin position="144"/>
        <end position="178"/>
    </location>
</feature>
<protein>
    <recommendedName>
        <fullName evidence="2">histidine kinase</fullName>
        <ecNumber evidence="2">2.7.13.3</ecNumber>
    </recommendedName>
</protein>
<dbReference type="Proteomes" id="UP001230426">
    <property type="component" value="Unassembled WGS sequence"/>
</dbReference>
<feature type="region of interest" description="Disordered" evidence="10">
    <location>
        <begin position="374"/>
        <end position="401"/>
    </location>
</feature>
<dbReference type="EC" id="2.7.13.3" evidence="2"/>
<dbReference type="Gene3D" id="1.20.5.1930">
    <property type="match status" value="1"/>
</dbReference>
<dbReference type="CDD" id="cd16917">
    <property type="entry name" value="HATPase_UhpB-NarQ-NarX-like"/>
    <property type="match status" value="1"/>
</dbReference>
<name>A0ABT9RD84_9ACTN</name>
<evidence type="ECO:0000256" key="2">
    <source>
        <dbReference type="ARBA" id="ARBA00012438"/>
    </source>
</evidence>
<feature type="transmembrane region" description="Helical" evidence="11">
    <location>
        <begin position="123"/>
        <end position="145"/>
    </location>
</feature>
<dbReference type="PANTHER" id="PTHR24421">
    <property type="entry name" value="NITRATE/NITRITE SENSOR PROTEIN NARX-RELATED"/>
    <property type="match status" value="1"/>
</dbReference>
<dbReference type="Pfam" id="PF02518">
    <property type="entry name" value="HATPase_c"/>
    <property type="match status" value="1"/>
</dbReference>
<accession>A0ABT9RD84</accession>
<dbReference type="EMBL" id="JAUSRB010000002">
    <property type="protein sequence ID" value="MDP9867208.1"/>
    <property type="molecule type" value="Genomic_DNA"/>
</dbReference>
<evidence type="ECO:0000256" key="1">
    <source>
        <dbReference type="ARBA" id="ARBA00000085"/>
    </source>
</evidence>
<feature type="transmembrane region" description="Helical" evidence="11">
    <location>
        <begin position="40"/>
        <end position="58"/>
    </location>
</feature>
<evidence type="ECO:0000256" key="3">
    <source>
        <dbReference type="ARBA" id="ARBA00022553"/>
    </source>
</evidence>
<sequence>MNWKPSRAVLADTALAVTVGGLSAAATLNQALAQQASLSWSAWAAAAAQLAAGLALILRRRAPVLPVLLCMALCAFITPSAVPFATYAVGVHGRGRPREWAAVLLLSGLFARPWNISGPVPEVLLNTASISLVGIAPALLGMWLASRRRLLQALAERAERAEREQRLMAEQARSEERARLAGEMHDVVTHRVSLMVLRAGALRTIARDEVVREAAEELRQVGCQALEELRELVGVLRSEETFGSARTAEPVVLDLTGLVEESRAAGVEVDLATEGEPVPAPPVVGRTAYRVVQEALTNVHKHAPGARVTVRVGYAGGLLHVCVRDTGGARGAAMVAGEGGTGLSGLRQRVQLVHGSLWAGPSEEGGFEVRASLPVAPGGGAARERAAPGSTEAADGVRVSP</sequence>
<feature type="transmembrane region" description="Helical" evidence="11">
    <location>
        <begin position="65"/>
        <end position="89"/>
    </location>
</feature>
<proteinExistence type="predicted"/>
<keyword evidence="11" id="KW-0812">Transmembrane</keyword>
<dbReference type="SMART" id="SM00387">
    <property type="entry name" value="HATPase_c"/>
    <property type="match status" value="1"/>
</dbReference>
<dbReference type="RefSeq" id="WP_306868619.1">
    <property type="nucleotide sequence ID" value="NZ_JAUSRB010000002.1"/>
</dbReference>
<keyword evidence="5" id="KW-0547">Nucleotide-binding</keyword>
<keyword evidence="6 13" id="KW-0418">Kinase</keyword>
<evidence type="ECO:0000256" key="4">
    <source>
        <dbReference type="ARBA" id="ARBA00022679"/>
    </source>
</evidence>
<keyword evidence="9" id="KW-0175">Coiled coil</keyword>
<evidence type="ECO:0000256" key="9">
    <source>
        <dbReference type="SAM" id="Coils"/>
    </source>
</evidence>
<reference evidence="13 14" key="1">
    <citation type="submission" date="2023-07" db="EMBL/GenBank/DDBJ databases">
        <title>Sequencing the genomes of 1000 actinobacteria strains.</title>
        <authorList>
            <person name="Klenk H.-P."/>
        </authorList>
    </citation>
    <scope>NUCLEOTIDE SEQUENCE [LARGE SCALE GENOMIC DNA]</scope>
    <source>
        <strain evidence="13 14">DSM 44109</strain>
    </source>
</reference>
<evidence type="ECO:0000313" key="13">
    <source>
        <dbReference type="EMBL" id="MDP9867208.1"/>
    </source>
</evidence>
<keyword evidence="11" id="KW-0472">Membrane</keyword>
<keyword evidence="14" id="KW-1185">Reference proteome</keyword>
<organism evidence="13 14">
    <name type="scientific">Streptosporangium brasiliense</name>
    <dbReference type="NCBI Taxonomy" id="47480"/>
    <lineage>
        <taxon>Bacteria</taxon>
        <taxon>Bacillati</taxon>
        <taxon>Actinomycetota</taxon>
        <taxon>Actinomycetes</taxon>
        <taxon>Streptosporangiales</taxon>
        <taxon>Streptosporangiaceae</taxon>
        <taxon>Streptosporangium</taxon>
    </lineage>
</organism>
<evidence type="ECO:0000256" key="7">
    <source>
        <dbReference type="ARBA" id="ARBA00022840"/>
    </source>
</evidence>
<dbReference type="SUPFAM" id="SSF55874">
    <property type="entry name" value="ATPase domain of HSP90 chaperone/DNA topoisomerase II/histidine kinase"/>
    <property type="match status" value="1"/>
</dbReference>
<dbReference type="InterPro" id="IPR003594">
    <property type="entry name" value="HATPase_dom"/>
</dbReference>
<comment type="caution">
    <text evidence="13">The sequence shown here is derived from an EMBL/GenBank/DDBJ whole genome shotgun (WGS) entry which is preliminary data.</text>
</comment>
<evidence type="ECO:0000313" key="14">
    <source>
        <dbReference type="Proteomes" id="UP001230426"/>
    </source>
</evidence>
<keyword evidence="8" id="KW-0902">Two-component regulatory system</keyword>
<dbReference type="Gene3D" id="3.30.565.10">
    <property type="entry name" value="Histidine kinase-like ATPase, C-terminal domain"/>
    <property type="match status" value="1"/>
</dbReference>
<keyword evidence="11" id="KW-1133">Transmembrane helix</keyword>
<dbReference type="InterPro" id="IPR011712">
    <property type="entry name" value="Sig_transdc_His_kin_sub3_dim/P"/>
</dbReference>
<dbReference type="Pfam" id="PF07730">
    <property type="entry name" value="HisKA_3"/>
    <property type="match status" value="1"/>
</dbReference>
<dbReference type="PANTHER" id="PTHR24421:SF10">
    <property type="entry name" value="NITRATE_NITRITE SENSOR PROTEIN NARQ"/>
    <property type="match status" value="1"/>
</dbReference>
<evidence type="ECO:0000256" key="8">
    <source>
        <dbReference type="ARBA" id="ARBA00023012"/>
    </source>
</evidence>
<keyword evidence="7" id="KW-0067">ATP-binding</keyword>
<evidence type="ECO:0000259" key="12">
    <source>
        <dbReference type="SMART" id="SM00387"/>
    </source>
</evidence>
<evidence type="ECO:0000256" key="5">
    <source>
        <dbReference type="ARBA" id="ARBA00022741"/>
    </source>
</evidence>